<feature type="domain" description="DUF7896" evidence="2">
    <location>
        <begin position="440"/>
        <end position="517"/>
    </location>
</feature>
<evidence type="ECO:0000313" key="4">
    <source>
        <dbReference type="Proteomes" id="UP000595662"/>
    </source>
</evidence>
<protein>
    <submittedName>
        <fullName evidence="3">NADH(P)-binding family protein</fullName>
    </submittedName>
</protein>
<organism evidence="3 4">
    <name type="scientific">Penicillium digitatum</name>
    <name type="common">Green mold</name>
    <dbReference type="NCBI Taxonomy" id="36651"/>
    <lineage>
        <taxon>Eukaryota</taxon>
        <taxon>Fungi</taxon>
        <taxon>Dikarya</taxon>
        <taxon>Ascomycota</taxon>
        <taxon>Pezizomycotina</taxon>
        <taxon>Eurotiomycetes</taxon>
        <taxon>Eurotiomycetidae</taxon>
        <taxon>Eurotiales</taxon>
        <taxon>Aspergillaceae</taxon>
        <taxon>Penicillium</taxon>
    </lineage>
</organism>
<dbReference type="PANTHER" id="PTHR42031:SF1">
    <property type="entry name" value="KEY LIME PATHOGENICITY PROTEIN"/>
    <property type="match status" value="1"/>
</dbReference>
<feature type="compositionally biased region" description="Basic and acidic residues" evidence="1">
    <location>
        <begin position="484"/>
        <end position="500"/>
    </location>
</feature>
<feature type="region of interest" description="Disordered" evidence="1">
    <location>
        <begin position="692"/>
        <end position="795"/>
    </location>
</feature>
<proteinExistence type="predicted"/>
<dbReference type="KEGG" id="pdp:PDIP_04740"/>
<feature type="compositionally biased region" description="Low complexity" evidence="1">
    <location>
        <begin position="755"/>
        <end position="795"/>
    </location>
</feature>
<reference evidence="3 4" key="1">
    <citation type="submission" date="2020-08" db="EMBL/GenBank/DDBJ databases">
        <title>The completed genome sequence of the pathogenic ascomycete fungus Penicillium digitatum.</title>
        <authorList>
            <person name="Wang M."/>
        </authorList>
    </citation>
    <scope>NUCLEOTIDE SEQUENCE [LARGE SCALE GENOMIC DNA]</scope>
    <source>
        <strain evidence="3 4">PdW03</strain>
    </source>
</reference>
<dbReference type="EMBL" id="CP060779">
    <property type="protein sequence ID" value="QQK47445.1"/>
    <property type="molecule type" value="Genomic_DNA"/>
</dbReference>
<dbReference type="Pfam" id="PF25438">
    <property type="entry name" value="DUF7896"/>
    <property type="match status" value="1"/>
</dbReference>
<feature type="region of interest" description="Disordered" evidence="1">
    <location>
        <begin position="49"/>
        <end position="96"/>
    </location>
</feature>
<gene>
    <name evidence="3" type="ORF">Pdw03_5080</name>
</gene>
<evidence type="ECO:0000313" key="3">
    <source>
        <dbReference type="EMBL" id="QQK47445.1"/>
    </source>
</evidence>
<sequence length="855" mass="94712">MTLNLDDELFTSAISGYHEAFLVQYSHLPESERNQLWIERLSQFIPVPDNQDSNWQPAEGMGKRARQDATPRTLPYSDSGISQAKRRATTPDLPVDLNHGGPCIASSPGLPRIGAGFSGKGSYRHTAMVRPQWQQLKVSYKHRPAGTVIGKRQSVVPVRAHSRLNLVEEFSPSEYTKSLDASPGQPFCSALNFRPADNGQTSQLIHPYPKRTSPWIDQTPAVAPEMSRSTTTDSLVGGISMFRFDSTEPSHYQELTSSVTSEWVPTSTSGIPDQGSFLSPVCSDLDRISSSLFSRSPFSNPLFSASAPSTTPIRYLRPSSYTPHESMEMKPFDLINGSNLTTPHSRAARRTKEQISQAACPIAPKVESIKSSVSQIDLLWTHRISSADGTTKEVAAIPKASVRRPPRPKTYCRMCTDHPDGFHGEHELRRHFERVHSSIRTVWVCDDISPGKYFLANCKACRNGKRYGANYNAAAHLRRTHFNPCERGRGGRGKDSEKRGGKGGGNQPSMEILKYWMFAAEEVTDEAAGGDSNSRRLIRSPSCVSTKDPGYQLAVAACRLVEDQPPYVVESALPREADTFPGFPDAPFEFDFELDLELDLDVEQSMSSSFSGSQSSCRPNLDSDKKNSSLIMNGIKVPQRCNERRDIQVDSRVTQWLVANQSNVTQGLQFVADCRYLSPEVLADRISYRAHRQSTSQVPQPFPSHLQRNLQKPPPCNQSSSLPSPRHQPPIAMSYQPQPPPQGYPQPAYGGGYPQEGYPPQQGYPPQGYPPQQGYAPPQQGYYPPQQPQQPQQPQTVIVKQQEDKGCFASCLAAMCCCFFSTINDIDDTFLLAGVGILDMPRSVLGQTTALFHLQ</sequence>
<evidence type="ECO:0000256" key="1">
    <source>
        <dbReference type="SAM" id="MobiDB-lite"/>
    </source>
</evidence>
<dbReference type="AlphaFoldDB" id="A0A7T6XU47"/>
<feature type="region of interest" description="Disordered" evidence="1">
    <location>
        <begin position="483"/>
        <end position="508"/>
    </location>
</feature>
<name>A0A7T6XU47_PENDI</name>
<dbReference type="Proteomes" id="UP000595662">
    <property type="component" value="Chromosome 6"/>
</dbReference>
<dbReference type="GeneID" id="26228797"/>
<dbReference type="InterPro" id="IPR057218">
    <property type="entry name" value="DUF7896"/>
</dbReference>
<accession>A0A7T6XU47</accession>
<dbReference type="RefSeq" id="XP_014539223.2">
    <property type="nucleotide sequence ID" value="XM_014683737.2"/>
</dbReference>
<evidence type="ECO:0000259" key="2">
    <source>
        <dbReference type="Pfam" id="PF25438"/>
    </source>
</evidence>
<dbReference type="PANTHER" id="PTHR42031">
    <property type="entry name" value="KEY LIME PATHOGENICITY PROTEIN"/>
    <property type="match status" value="1"/>
</dbReference>
<dbReference type="VEuPathDB" id="FungiDB:PDIP_04740"/>